<evidence type="ECO:0000256" key="1">
    <source>
        <dbReference type="ARBA" id="ARBA00001974"/>
    </source>
</evidence>
<keyword evidence="12" id="KW-0520">NAD</keyword>
<organism evidence="16 17">
    <name type="scientific">Bowmanella denitrificans</name>
    <dbReference type="NCBI Taxonomy" id="366582"/>
    <lineage>
        <taxon>Bacteria</taxon>
        <taxon>Pseudomonadati</taxon>
        <taxon>Pseudomonadota</taxon>
        <taxon>Gammaproteobacteria</taxon>
        <taxon>Alteromonadales</taxon>
        <taxon>Alteromonadaceae</taxon>
        <taxon>Bowmanella</taxon>
    </lineage>
</organism>
<name>A0ABN0XAE5_9ALTE</name>
<keyword evidence="9" id="KW-0274">FAD</keyword>
<evidence type="ECO:0000256" key="3">
    <source>
        <dbReference type="ARBA" id="ARBA00004496"/>
    </source>
</evidence>
<comment type="function">
    <text evidence="2">Conversion of NADPH, generated by peripheral catabolic pathways, to NADH, which can enter the respiratory chain for energy generation.</text>
</comment>
<dbReference type="SUPFAM" id="SSF51905">
    <property type="entry name" value="FAD/NAD(P)-binding domain"/>
    <property type="match status" value="1"/>
</dbReference>
<dbReference type="PRINTS" id="PR00368">
    <property type="entry name" value="FADPNR"/>
</dbReference>
<dbReference type="PIRSF" id="PIRSF000350">
    <property type="entry name" value="Mercury_reductase_MerA"/>
    <property type="match status" value="1"/>
</dbReference>
<gene>
    <name evidence="16" type="primary">sthA</name>
    <name evidence="16" type="ORF">GCM10009092_24370</name>
</gene>
<dbReference type="Gene3D" id="3.30.390.30">
    <property type="match status" value="1"/>
</dbReference>
<evidence type="ECO:0000259" key="15">
    <source>
        <dbReference type="Pfam" id="PF07992"/>
    </source>
</evidence>
<evidence type="ECO:0000256" key="5">
    <source>
        <dbReference type="ARBA" id="ARBA00012772"/>
    </source>
</evidence>
<dbReference type="Gene3D" id="3.50.50.60">
    <property type="entry name" value="FAD/NAD(P)-binding domain"/>
    <property type="match status" value="2"/>
</dbReference>
<dbReference type="EC" id="1.6.1.1" evidence="5"/>
<sequence length="444" mass="48954">MQLAKAGKQVAVIERHESVGGGCTHWGTIPSKALRHSVSRLIEYNSNPLFNDGDRSRHLTFSDVLTHASAVIRKQSRLRGTFYDRNGVKVFHGEASFIDAHSIKVTREDGSVDQITTKQVVIATGSRPYTPADIDFDHPRIYNSDSILSLKHDPKSIIIYGAGVIGSEYASIFRGMGVKVDLVNMRDRLLSFLDAEISDSLSYHLWNNGVVIRHNETYASVEGRDDSVVLHLESGKKMRADCLLFANGRTGNTDMLNLQAIGLKADSRGQVRVDENYKTEVDNIYAVGDVIGYPSLASAAYNQGRFAAQAMLSGKCPSSLVEDIPTGIYTIPEISSVGKTEQELTALKVPYEVGRAQFLHLARAQIANTQVGSLKILFHRETKEILGIHCFGERASEIVHIGQAIMQQKGSANSIEYFVNTTFNYPTMAEAYRVAAINGLNRIF</sequence>
<dbReference type="InterPro" id="IPR004099">
    <property type="entry name" value="Pyr_nucl-diS_OxRdtase_dimer"/>
</dbReference>
<evidence type="ECO:0000256" key="8">
    <source>
        <dbReference type="ARBA" id="ARBA00022630"/>
    </source>
</evidence>
<dbReference type="NCBIfam" id="NF003585">
    <property type="entry name" value="PRK05249.1"/>
    <property type="match status" value="1"/>
</dbReference>
<proteinExistence type="inferred from homology"/>
<keyword evidence="8" id="KW-0285">Flavoprotein</keyword>
<dbReference type="InterPro" id="IPR050151">
    <property type="entry name" value="Class-I_Pyr_Nuc-Dis_Oxidored"/>
</dbReference>
<evidence type="ECO:0000256" key="12">
    <source>
        <dbReference type="ARBA" id="ARBA00023027"/>
    </source>
</evidence>
<feature type="domain" description="FAD/NAD(P)-binding" evidence="15">
    <location>
        <begin position="2"/>
        <end position="304"/>
    </location>
</feature>
<dbReference type="InterPro" id="IPR036188">
    <property type="entry name" value="FAD/NAD-bd_sf"/>
</dbReference>
<protein>
    <recommendedName>
        <fullName evidence="6">Soluble pyridine nucleotide transhydrogenase</fullName>
        <ecNumber evidence="5">1.6.1.1</ecNumber>
    </recommendedName>
    <alternativeName>
        <fullName evidence="13">NAD(P)(+) transhydrogenase [B-specific]</fullName>
    </alternativeName>
</protein>
<dbReference type="PANTHER" id="PTHR22912">
    <property type="entry name" value="DISULFIDE OXIDOREDUCTASE"/>
    <property type="match status" value="1"/>
</dbReference>
<evidence type="ECO:0000256" key="2">
    <source>
        <dbReference type="ARBA" id="ARBA00002842"/>
    </source>
</evidence>
<dbReference type="InterPro" id="IPR023753">
    <property type="entry name" value="FAD/NAD-binding_dom"/>
</dbReference>
<dbReference type="InterPro" id="IPR016156">
    <property type="entry name" value="FAD/NAD-linked_Rdtase_dimer_sf"/>
</dbReference>
<evidence type="ECO:0000259" key="14">
    <source>
        <dbReference type="Pfam" id="PF02852"/>
    </source>
</evidence>
<evidence type="ECO:0000256" key="11">
    <source>
        <dbReference type="ARBA" id="ARBA00023002"/>
    </source>
</evidence>
<comment type="cofactor">
    <cofactor evidence="1">
        <name>FAD</name>
        <dbReference type="ChEBI" id="CHEBI:57692"/>
    </cofactor>
</comment>
<feature type="domain" description="Pyridine nucleotide-disulphide oxidoreductase dimerisation" evidence="14">
    <location>
        <begin position="324"/>
        <end position="435"/>
    </location>
</feature>
<dbReference type="EMBL" id="BAAAEI010000013">
    <property type="protein sequence ID" value="GAA0359298.1"/>
    <property type="molecule type" value="Genomic_DNA"/>
</dbReference>
<comment type="caution">
    <text evidence="16">The sequence shown here is derived from an EMBL/GenBank/DDBJ whole genome shotgun (WGS) entry which is preliminary data.</text>
</comment>
<keyword evidence="17" id="KW-1185">Reference proteome</keyword>
<dbReference type="Proteomes" id="UP001501757">
    <property type="component" value="Unassembled WGS sequence"/>
</dbReference>
<dbReference type="PRINTS" id="PR00411">
    <property type="entry name" value="PNDRDTASEI"/>
</dbReference>
<comment type="subcellular location">
    <subcellularLocation>
        <location evidence="3">Cytoplasm</location>
    </subcellularLocation>
</comment>
<evidence type="ECO:0000256" key="4">
    <source>
        <dbReference type="ARBA" id="ARBA00007532"/>
    </source>
</evidence>
<dbReference type="InterPro" id="IPR001100">
    <property type="entry name" value="Pyr_nuc-diS_OxRdtase"/>
</dbReference>
<keyword evidence="11" id="KW-0560">Oxidoreductase</keyword>
<evidence type="ECO:0000313" key="17">
    <source>
        <dbReference type="Proteomes" id="UP001501757"/>
    </source>
</evidence>
<accession>A0ABN0XAE5</accession>
<dbReference type="Pfam" id="PF07992">
    <property type="entry name" value="Pyr_redox_2"/>
    <property type="match status" value="1"/>
</dbReference>
<evidence type="ECO:0000256" key="13">
    <source>
        <dbReference type="ARBA" id="ARBA00031183"/>
    </source>
</evidence>
<keyword evidence="10" id="KW-0521">NADP</keyword>
<reference evidence="16 17" key="1">
    <citation type="journal article" date="2019" name="Int. J. Syst. Evol. Microbiol.">
        <title>The Global Catalogue of Microorganisms (GCM) 10K type strain sequencing project: providing services to taxonomists for standard genome sequencing and annotation.</title>
        <authorList>
            <consortium name="The Broad Institute Genomics Platform"/>
            <consortium name="The Broad Institute Genome Sequencing Center for Infectious Disease"/>
            <person name="Wu L."/>
            <person name="Ma J."/>
        </authorList>
    </citation>
    <scope>NUCLEOTIDE SEQUENCE [LARGE SCALE GENOMIC DNA]</scope>
    <source>
        <strain evidence="16 17">JCM 13378</strain>
    </source>
</reference>
<comment type="similarity">
    <text evidence="4">Belongs to the class-I pyridine nucleotide-disulfide oxidoreductase family.</text>
</comment>
<dbReference type="SUPFAM" id="SSF55424">
    <property type="entry name" value="FAD/NAD-linked reductases, dimerisation (C-terminal) domain"/>
    <property type="match status" value="1"/>
</dbReference>
<keyword evidence="7" id="KW-0963">Cytoplasm</keyword>
<dbReference type="PANTHER" id="PTHR22912:SF93">
    <property type="entry name" value="SOLUBLE PYRIDINE NUCLEOTIDE TRANSHYDROGENASE"/>
    <property type="match status" value="1"/>
</dbReference>
<evidence type="ECO:0000256" key="10">
    <source>
        <dbReference type="ARBA" id="ARBA00022857"/>
    </source>
</evidence>
<evidence type="ECO:0000256" key="9">
    <source>
        <dbReference type="ARBA" id="ARBA00022827"/>
    </source>
</evidence>
<evidence type="ECO:0000256" key="7">
    <source>
        <dbReference type="ARBA" id="ARBA00022490"/>
    </source>
</evidence>
<evidence type="ECO:0000313" key="16">
    <source>
        <dbReference type="EMBL" id="GAA0359298.1"/>
    </source>
</evidence>
<evidence type="ECO:0000256" key="6">
    <source>
        <dbReference type="ARBA" id="ARBA00016603"/>
    </source>
</evidence>
<dbReference type="Pfam" id="PF02852">
    <property type="entry name" value="Pyr_redox_dim"/>
    <property type="match status" value="1"/>
</dbReference>